<evidence type="ECO:0000256" key="1">
    <source>
        <dbReference type="ARBA" id="ARBA00004370"/>
    </source>
</evidence>
<organism evidence="10">
    <name type="scientific">freshwater metagenome</name>
    <dbReference type="NCBI Taxonomy" id="449393"/>
    <lineage>
        <taxon>unclassified sequences</taxon>
        <taxon>metagenomes</taxon>
        <taxon>ecological metagenomes</taxon>
    </lineage>
</organism>
<evidence type="ECO:0000256" key="7">
    <source>
        <dbReference type="SAM" id="Phobius"/>
    </source>
</evidence>
<dbReference type="NCBIfam" id="TIGR02228">
    <property type="entry name" value="sigpep_I_arch"/>
    <property type="match status" value="1"/>
</dbReference>
<feature type="transmembrane region" description="Helical" evidence="7">
    <location>
        <begin position="190"/>
        <end position="210"/>
    </location>
</feature>
<keyword evidence="2" id="KW-0645">Protease</keyword>
<evidence type="ECO:0000313" key="10">
    <source>
        <dbReference type="EMBL" id="CAB5006960.1"/>
    </source>
</evidence>
<name>A0A6J7PN28_9ZZZZ</name>
<proteinExistence type="predicted"/>
<keyword evidence="3 7" id="KW-0812">Transmembrane</keyword>
<dbReference type="EMBL" id="CAFBON010000284">
    <property type="protein sequence ID" value="CAB5006960.1"/>
    <property type="molecule type" value="Genomic_DNA"/>
</dbReference>
<gene>
    <name evidence="9" type="ORF">UFOPK3001_00773</name>
    <name evidence="10" type="ORF">UFOPK3954_02105</name>
</gene>
<accession>A0A6J7PN28</accession>
<feature type="transmembrane region" description="Helical" evidence="7">
    <location>
        <begin position="216"/>
        <end position="241"/>
    </location>
</feature>
<evidence type="ECO:0000259" key="8">
    <source>
        <dbReference type="Pfam" id="PF00717"/>
    </source>
</evidence>
<feature type="transmembrane region" description="Helical" evidence="7">
    <location>
        <begin position="142"/>
        <end position="158"/>
    </location>
</feature>
<dbReference type="InterPro" id="IPR036286">
    <property type="entry name" value="LexA/Signal_pep-like_sf"/>
</dbReference>
<dbReference type="AlphaFoldDB" id="A0A6J7PN28"/>
<feature type="domain" description="Peptidase S24/S26A/S26B/S26C" evidence="8">
    <location>
        <begin position="40"/>
        <end position="116"/>
    </location>
</feature>
<keyword evidence="5 7" id="KW-0472">Membrane</keyword>
<reference evidence="10" key="1">
    <citation type="submission" date="2020-05" db="EMBL/GenBank/DDBJ databases">
        <authorList>
            <person name="Chiriac C."/>
            <person name="Salcher M."/>
            <person name="Ghai R."/>
            <person name="Kavagutti S V."/>
        </authorList>
    </citation>
    <scope>NUCLEOTIDE SEQUENCE</scope>
</reference>
<evidence type="ECO:0000256" key="2">
    <source>
        <dbReference type="ARBA" id="ARBA00022670"/>
    </source>
</evidence>
<evidence type="ECO:0000256" key="3">
    <source>
        <dbReference type="ARBA" id="ARBA00022692"/>
    </source>
</evidence>
<dbReference type="CDD" id="cd06462">
    <property type="entry name" value="Peptidase_S24_S26"/>
    <property type="match status" value="1"/>
</dbReference>
<dbReference type="GO" id="GO:0016020">
    <property type="term" value="C:membrane"/>
    <property type="evidence" value="ECO:0007669"/>
    <property type="project" value="UniProtKB-SubCell"/>
</dbReference>
<feature type="transmembrane region" description="Helical" evidence="7">
    <location>
        <begin position="12"/>
        <end position="33"/>
    </location>
</feature>
<evidence type="ECO:0000256" key="6">
    <source>
        <dbReference type="SAM" id="MobiDB-lite"/>
    </source>
</evidence>
<feature type="region of interest" description="Disordered" evidence="6">
    <location>
        <begin position="323"/>
        <end position="347"/>
    </location>
</feature>
<dbReference type="GO" id="GO:0008233">
    <property type="term" value="F:peptidase activity"/>
    <property type="evidence" value="ECO:0007669"/>
    <property type="project" value="UniProtKB-KW"/>
</dbReference>
<comment type="subcellular location">
    <subcellularLocation>
        <location evidence="1">Membrane</location>
    </subcellularLocation>
</comment>
<dbReference type="SUPFAM" id="SSF51306">
    <property type="entry name" value="LexA/Signal peptidase"/>
    <property type="match status" value="1"/>
</dbReference>
<sequence length="347" mass="37531">MHITSRQPVRHTVRHVASWVGFAALLALLWWYVVPSGVPGGRTNYIVVSGHSMEPMLHTGDLAVARSQDSYRTGDLIVVNVLGGSVIHRIVDGSAEAGWHTKGDNNSWVDPWVVHPNEVVGRYAIQINGFANALLWVRTKPLQFGAACALITLLPYLPRRRRRIAPVLAEALAHAVPEPALARRTTDRSALITSATCMVLSLAGAASLLARHQLASFAGIVATTALAISGASTLYLGYWVYDGRGTEEPTKSLLALSGILRLVNALPDVDATLVGSATELRSLAEAFRLPVLHHVDEQARRHEFLLITERAGAFAWIAPMGEPPLPDPTPLRRPADEESGHQHSQAA</sequence>
<protein>
    <submittedName>
        <fullName evidence="10">Unannotated protein</fullName>
    </submittedName>
</protein>
<evidence type="ECO:0000256" key="4">
    <source>
        <dbReference type="ARBA" id="ARBA00022989"/>
    </source>
</evidence>
<evidence type="ECO:0000313" key="9">
    <source>
        <dbReference type="EMBL" id="CAB4798084.1"/>
    </source>
</evidence>
<dbReference type="EMBL" id="CAFAAJ010000037">
    <property type="protein sequence ID" value="CAB4798084.1"/>
    <property type="molecule type" value="Genomic_DNA"/>
</dbReference>
<dbReference type="GO" id="GO:0006465">
    <property type="term" value="P:signal peptide processing"/>
    <property type="evidence" value="ECO:0007669"/>
    <property type="project" value="InterPro"/>
</dbReference>
<evidence type="ECO:0000256" key="5">
    <source>
        <dbReference type="ARBA" id="ARBA00023136"/>
    </source>
</evidence>
<dbReference type="Gene3D" id="2.10.109.10">
    <property type="entry name" value="Umud Fragment, subunit A"/>
    <property type="match status" value="1"/>
</dbReference>
<keyword evidence="2" id="KW-0378">Hydrolase</keyword>
<dbReference type="InterPro" id="IPR001733">
    <property type="entry name" value="Peptidase_S26B"/>
</dbReference>
<dbReference type="InterPro" id="IPR015927">
    <property type="entry name" value="Peptidase_S24_S26A/B/C"/>
</dbReference>
<keyword evidence="4 7" id="KW-1133">Transmembrane helix</keyword>
<dbReference type="Pfam" id="PF00717">
    <property type="entry name" value="Peptidase_S24"/>
    <property type="match status" value="1"/>
</dbReference>